<dbReference type="AlphaFoldDB" id="A0A1R2CB14"/>
<organism evidence="1 2">
    <name type="scientific">Stentor coeruleus</name>
    <dbReference type="NCBI Taxonomy" id="5963"/>
    <lineage>
        <taxon>Eukaryota</taxon>
        <taxon>Sar</taxon>
        <taxon>Alveolata</taxon>
        <taxon>Ciliophora</taxon>
        <taxon>Postciliodesmatophora</taxon>
        <taxon>Heterotrichea</taxon>
        <taxon>Heterotrichida</taxon>
        <taxon>Stentoridae</taxon>
        <taxon>Stentor</taxon>
    </lineage>
</organism>
<comment type="caution">
    <text evidence="1">The sequence shown here is derived from an EMBL/GenBank/DDBJ whole genome shotgun (WGS) entry which is preliminary data.</text>
</comment>
<dbReference type="InterPro" id="IPR036770">
    <property type="entry name" value="Ankyrin_rpt-contain_sf"/>
</dbReference>
<sequence length="339" mass="38731">MGLCCSNPTEIPSSKSENHLQNTLQRIIKENLDCQDFRLLCDFDKGNINKPFLSIGDTEVNALAFAIVNNDLDLIKYLHTKLGASFEQTEILLARQNSSIFDLIISSYSQEVLEYCLPIYLKFDRLIEIGEIDYTINFTSLSIPNPIKHIHPMRRATEKNSVPFLSYIISYFKGQQIPKDFDINDIDDDTGENCALIACRSGDLNLLVFLYKMNANFFVKNRNNENAIQVAMTYNQKIDEQLCYSVLVFLIDIVGIDVTDNYEENLLLARDEVIIGYIEEKLLHAGIKSTKRQVEGKYDLDNSMYEQQVSKTFHEVALSTISSIFGTEEFSIFSQITID</sequence>
<evidence type="ECO:0000313" key="2">
    <source>
        <dbReference type="Proteomes" id="UP000187209"/>
    </source>
</evidence>
<gene>
    <name evidence="1" type="ORF">SteCoe_12390</name>
</gene>
<protein>
    <recommendedName>
        <fullName evidence="3">DUF3447 domain-containing protein</fullName>
    </recommendedName>
</protein>
<dbReference type="SUPFAM" id="SSF48403">
    <property type="entry name" value="Ankyrin repeat"/>
    <property type="match status" value="1"/>
</dbReference>
<dbReference type="EMBL" id="MPUH01000214">
    <property type="protein sequence ID" value="OMJ86182.1"/>
    <property type="molecule type" value="Genomic_DNA"/>
</dbReference>
<accession>A0A1R2CB14</accession>
<keyword evidence="2" id="KW-1185">Reference proteome</keyword>
<dbReference type="Proteomes" id="UP000187209">
    <property type="component" value="Unassembled WGS sequence"/>
</dbReference>
<evidence type="ECO:0008006" key="3">
    <source>
        <dbReference type="Google" id="ProtNLM"/>
    </source>
</evidence>
<proteinExistence type="predicted"/>
<dbReference type="Gene3D" id="1.25.40.20">
    <property type="entry name" value="Ankyrin repeat-containing domain"/>
    <property type="match status" value="1"/>
</dbReference>
<evidence type="ECO:0000313" key="1">
    <source>
        <dbReference type="EMBL" id="OMJ86182.1"/>
    </source>
</evidence>
<reference evidence="1 2" key="1">
    <citation type="submission" date="2016-11" db="EMBL/GenBank/DDBJ databases">
        <title>The macronuclear genome of Stentor coeruleus: a giant cell with tiny introns.</title>
        <authorList>
            <person name="Slabodnick M."/>
            <person name="Ruby J.G."/>
            <person name="Reiff S.B."/>
            <person name="Swart E.C."/>
            <person name="Gosai S."/>
            <person name="Prabakaran S."/>
            <person name="Witkowska E."/>
            <person name="Larue G.E."/>
            <person name="Fisher S."/>
            <person name="Freeman R.M."/>
            <person name="Gunawardena J."/>
            <person name="Chu W."/>
            <person name="Stover N.A."/>
            <person name="Gregory B.D."/>
            <person name="Nowacki M."/>
            <person name="Derisi J."/>
            <person name="Roy S.W."/>
            <person name="Marshall W.F."/>
            <person name="Sood P."/>
        </authorList>
    </citation>
    <scope>NUCLEOTIDE SEQUENCE [LARGE SCALE GENOMIC DNA]</scope>
    <source>
        <strain evidence="1">WM001</strain>
    </source>
</reference>
<name>A0A1R2CB14_9CILI</name>